<protein>
    <submittedName>
        <fullName evidence="3">SH3 domain-containing protein</fullName>
    </submittedName>
</protein>
<feature type="compositionally biased region" description="Low complexity" evidence="1">
    <location>
        <begin position="149"/>
        <end position="160"/>
    </location>
</feature>
<dbReference type="Pfam" id="PF08239">
    <property type="entry name" value="SH3_3"/>
    <property type="match status" value="1"/>
</dbReference>
<dbReference type="EMBL" id="JAHVJA010000006">
    <property type="protein sequence ID" value="MBY6140652.1"/>
    <property type="molecule type" value="Genomic_DNA"/>
</dbReference>
<name>A0ABS7NHH9_9RHOB</name>
<evidence type="ECO:0000256" key="1">
    <source>
        <dbReference type="SAM" id="MobiDB-lite"/>
    </source>
</evidence>
<feature type="domain" description="SH3b" evidence="2">
    <location>
        <begin position="166"/>
        <end position="231"/>
    </location>
</feature>
<proteinExistence type="predicted"/>
<feature type="region of interest" description="Disordered" evidence="1">
    <location>
        <begin position="145"/>
        <end position="166"/>
    </location>
</feature>
<gene>
    <name evidence="3" type="ORF">KUV26_14500</name>
</gene>
<dbReference type="Gene3D" id="2.30.30.40">
    <property type="entry name" value="SH3 Domains"/>
    <property type="match status" value="1"/>
</dbReference>
<accession>A0ABS7NHH9</accession>
<sequence length="232" mass="24910">MSRFIFVSFAFLGWGFYELSGGADFEPRKERPDTLEIAKAAFAAPDEARQGSRSSRASEDAKSLIRNVTFRPADSTQQAERPVRPAADPQLRSRVALRQITQARLAIGDSGNVFPAVADQSAQLQLASLEGGISGIQTASAGLETQSDAAEPAGEALAEPQPEPEKDVRRIRASRVNMRQGPGTNYPVIARLLGGDEVIVFEDSGTGWLHLRAPGKGKVGWIAASLVSKKRP</sequence>
<keyword evidence="4" id="KW-1185">Reference proteome</keyword>
<comment type="caution">
    <text evidence="3">The sequence shown here is derived from an EMBL/GenBank/DDBJ whole genome shotgun (WGS) entry which is preliminary data.</text>
</comment>
<reference evidence="3 4" key="1">
    <citation type="submission" date="2021-06" db="EMBL/GenBank/DDBJ databases">
        <title>50 bacteria genomes isolated from Dapeng, Shenzhen, China.</title>
        <authorList>
            <person name="Zheng W."/>
            <person name="Yu S."/>
            <person name="Huang Y."/>
        </authorList>
    </citation>
    <scope>NUCLEOTIDE SEQUENCE [LARGE SCALE GENOMIC DNA]</scope>
    <source>
        <strain evidence="3 4">DP1N14-2</strain>
    </source>
</reference>
<dbReference type="PROSITE" id="PS51781">
    <property type="entry name" value="SH3B"/>
    <property type="match status" value="1"/>
</dbReference>
<evidence type="ECO:0000313" key="4">
    <source>
        <dbReference type="Proteomes" id="UP000766629"/>
    </source>
</evidence>
<evidence type="ECO:0000259" key="2">
    <source>
        <dbReference type="PROSITE" id="PS51781"/>
    </source>
</evidence>
<dbReference type="InterPro" id="IPR003646">
    <property type="entry name" value="SH3-like_bac-type"/>
</dbReference>
<organism evidence="3 4">
    <name type="scientific">Leisingera daeponensis</name>
    <dbReference type="NCBI Taxonomy" id="405746"/>
    <lineage>
        <taxon>Bacteria</taxon>
        <taxon>Pseudomonadati</taxon>
        <taxon>Pseudomonadota</taxon>
        <taxon>Alphaproteobacteria</taxon>
        <taxon>Rhodobacterales</taxon>
        <taxon>Roseobacteraceae</taxon>
        <taxon>Leisingera</taxon>
    </lineage>
</organism>
<evidence type="ECO:0000313" key="3">
    <source>
        <dbReference type="EMBL" id="MBY6140652.1"/>
    </source>
</evidence>
<dbReference type="RefSeq" id="WP_222508860.1">
    <property type="nucleotide sequence ID" value="NZ_JAHVJA010000006.1"/>
</dbReference>
<dbReference type="Proteomes" id="UP000766629">
    <property type="component" value="Unassembled WGS sequence"/>
</dbReference>
<dbReference type="SMART" id="SM00287">
    <property type="entry name" value="SH3b"/>
    <property type="match status" value="1"/>
</dbReference>